<dbReference type="PANTHER" id="PTHR35040">
    <property type="match status" value="1"/>
</dbReference>
<gene>
    <name evidence="1" type="ORF">TOPH_04288</name>
</gene>
<comment type="caution">
    <text evidence="1">The sequence shown here is derived from an EMBL/GenBank/DDBJ whole genome shotgun (WGS) entry which is preliminary data.</text>
</comment>
<accession>A0A0L0NBH2</accession>
<sequence length="249" mass="27412">MDKPFVLIPLYIYPLEQAWEPLFQVAATHPGVRFVAIINPNSGPGPAALPDARYMGALRRLSEMANVRTLGYVHCSYGKRPLDAIKADIDVYRGWDACLGLGGIFFDETPSDARYVPFMATLAGHTKSTWQGDLGRDGMVIYNPGVVVARAYFEHPDYVVVFEQSQDHWNRSFVRQGLQHASVEARAKSVAIIHSSPTRGSKVEALARQVRSFGLTGIFVTDEQAGGYTKWPAAWTQFAEAIAGMSCAT</sequence>
<dbReference type="InterPro" id="IPR021986">
    <property type="entry name" value="Spherulin4"/>
</dbReference>
<dbReference type="Pfam" id="PF12138">
    <property type="entry name" value="Spherulin4"/>
    <property type="match status" value="1"/>
</dbReference>
<proteinExistence type="predicted"/>
<reference evidence="1 2" key="1">
    <citation type="journal article" date="2015" name="BMC Genomics">
        <title>The genome of the truffle-parasite Tolypocladium ophioglossoides and the evolution of antifungal peptaibiotics.</title>
        <authorList>
            <person name="Quandt C.A."/>
            <person name="Bushley K.E."/>
            <person name="Spatafora J.W."/>
        </authorList>
    </citation>
    <scope>NUCLEOTIDE SEQUENCE [LARGE SCALE GENOMIC DNA]</scope>
    <source>
        <strain evidence="1 2">CBS 100239</strain>
    </source>
</reference>
<protein>
    <submittedName>
        <fullName evidence="1">Spherulin-4</fullName>
    </submittedName>
</protein>
<name>A0A0L0NBH2_TOLOC</name>
<dbReference type="OrthoDB" id="5342184at2759"/>
<evidence type="ECO:0000313" key="2">
    <source>
        <dbReference type="Proteomes" id="UP000036947"/>
    </source>
</evidence>
<evidence type="ECO:0000313" key="1">
    <source>
        <dbReference type="EMBL" id="KND91085.1"/>
    </source>
</evidence>
<dbReference type="AlphaFoldDB" id="A0A0L0NBH2"/>
<dbReference type="Proteomes" id="UP000036947">
    <property type="component" value="Unassembled WGS sequence"/>
</dbReference>
<keyword evidence="2" id="KW-1185">Reference proteome</keyword>
<dbReference type="EMBL" id="LFRF01000010">
    <property type="protein sequence ID" value="KND91085.1"/>
    <property type="molecule type" value="Genomic_DNA"/>
</dbReference>
<dbReference type="PANTHER" id="PTHR35040:SF9">
    <property type="entry name" value="4-LIKE CELL SURFACE PROTEIN, PUTATIVE (AFU_ORTHOLOGUE AFUA_4G14080)-RELATED"/>
    <property type="match status" value="1"/>
</dbReference>
<organism evidence="1 2">
    <name type="scientific">Tolypocladium ophioglossoides (strain CBS 100239)</name>
    <name type="common">Snaketongue truffleclub</name>
    <name type="synonym">Elaphocordyceps ophioglossoides</name>
    <dbReference type="NCBI Taxonomy" id="1163406"/>
    <lineage>
        <taxon>Eukaryota</taxon>
        <taxon>Fungi</taxon>
        <taxon>Dikarya</taxon>
        <taxon>Ascomycota</taxon>
        <taxon>Pezizomycotina</taxon>
        <taxon>Sordariomycetes</taxon>
        <taxon>Hypocreomycetidae</taxon>
        <taxon>Hypocreales</taxon>
        <taxon>Ophiocordycipitaceae</taxon>
        <taxon>Tolypocladium</taxon>
    </lineage>
</organism>